<feature type="compositionally biased region" description="Basic residues" evidence="2">
    <location>
        <begin position="884"/>
        <end position="894"/>
    </location>
</feature>
<feature type="compositionally biased region" description="Basic and acidic residues" evidence="2">
    <location>
        <begin position="164"/>
        <end position="176"/>
    </location>
</feature>
<dbReference type="eggNOG" id="ENOG502SDD7">
    <property type="taxonomic scope" value="Eukaryota"/>
</dbReference>
<evidence type="ECO:0000256" key="1">
    <source>
        <dbReference type="SAM" id="Coils"/>
    </source>
</evidence>
<keyword evidence="1" id="KW-0175">Coiled coil</keyword>
<dbReference type="EMBL" id="CH916444">
    <property type="protein sequence ID" value="EDV95490.1"/>
    <property type="molecule type" value="Genomic_DNA"/>
</dbReference>
<accession>B4K0G5</accession>
<keyword evidence="4" id="KW-1185">Reference proteome</keyword>
<dbReference type="FunCoup" id="B4K0G5">
    <property type="interactions" value="294"/>
</dbReference>
<feature type="compositionally biased region" description="Basic residues" evidence="2">
    <location>
        <begin position="228"/>
        <end position="267"/>
    </location>
</feature>
<dbReference type="AlphaFoldDB" id="B4K0G5"/>
<evidence type="ECO:0000256" key="2">
    <source>
        <dbReference type="SAM" id="MobiDB-lite"/>
    </source>
</evidence>
<organism evidence="4">
    <name type="scientific">Drosophila grimshawi</name>
    <name type="common">Hawaiian fruit fly</name>
    <name type="synonym">Idiomyia grimshawi</name>
    <dbReference type="NCBI Taxonomy" id="7222"/>
    <lineage>
        <taxon>Eukaryota</taxon>
        <taxon>Metazoa</taxon>
        <taxon>Ecdysozoa</taxon>
        <taxon>Arthropoda</taxon>
        <taxon>Hexapoda</taxon>
        <taxon>Insecta</taxon>
        <taxon>Pterygota</taxon>
        <taxon>Neoptera</taxon>
        <taxon>Endopterygota</taxon>
        <taxon>Diptera</taxon>
        <taxon>Brachycera</taxon>
        <taxon>Muscomorpha</taxon>
        <taxon>Ephydroidea</taxon>
        <taxon>Drosophilidae</taxon>
        <taxon>Drosophila</taxon>
        <taxon>Hawaiian Drosophila</taxon>
    </lineage>
</organism>
<sequence length="1026" mass="116988">MDDELDIYDDLDDFQEAENKKSKELEAWQTKFEAIQLEIANLQAENKTLAKKIKTMEVNFQNLLDTAKAEIKRKDAQITQLRKEKDDICFRRKRPANLEQHKAQQAAGEVDRQEHKRFKREAIAAQFKTEIALDNNNENWSGQIKAENQKRSRSEQNKTQPQDACHDKKKEHKHDNFFGSSNEGSRHRSSHDRDRDRERDRERDKVKDAERSRRRSHSRDRERDRAKSSSHRHRTNSKDLKRSRHSRSRSRSRSHSRSGHKSSHNKSSKANQSPESAEKHRKQTTKNDKRHKEKALNANFGSTPEQLDEQSNNNAVNEEVMQKLLANKEALTPQDLYTPASQIEHRNQPEATRNASKTVEEVDKYFVKNKRAFKQKEMGTELIKSLDYKTQSMEYIPGLDLTAEEEQKASPMKTEAEEKIRIVMDVEIREHIPGLDLIDESEAINANEDIITNDEVPERDFNAEEEIVGEVENTEINLNGEGETIPMVDAKNTNEAKVINDANTKVLEPNTELNVNVDEDDDNSSRNYAKAEERIPGLDLAKDDINSNEQIIEEVDAAKINEHIPCLDLKKEENLDNEQANIRDPKSTDKELEAMTTETEHESKEDKISNEIRHEVKAKELDKQDCEPAEAINEKEITEAIVNKSMESDRKQTQSTRDAEIKETNDGKEKAVTTCDSKTSLRKSSKRLDDYVLTPKLPRRSMRGIQIIEDIRLPDMMNIEHIAVSVDEHKTSEELEEVSNDQDSEEQQVTVGQIVTVNKTIVPELTADTPIVVYVPPDSTKLDHNDDYDDDDAVLEAVMNELILEKPLPKELQQSYPNLSLETDTIELALEQLHQSHNDEQPGETTVSSTSMKGLQTPKQDLVKILTQSPLQQPAVEKSGRSPTKVKVRVKRANLRSPSNERITPSSDKAESGEKTPLKKRKIHLTEEQKKADDDPVVLATPPDEAMAPKELPVLHVTIDETTTSINESSLSQSSDTSIVTKRCSMGNSDYQFERINDEVVLRVTRRRRRPRPAGAGAGAGPLGLE</sequence>
<dbReference type="SMR" id="B4K0G5"/>
<feature type="region of interest" description="Disordered" evidence="2">
    <location>
        <begin position="94"/>
        <end position="114"/>
    </location>
</feature>
<dbReference type="Proteomes" id="UP000001070">
    <property type="component" value="Unassembled WGS sequence"/>
</dbReference>
<feature type="compositionally biased region" description="Basic and acidic residues" evidence="2">
    <location>
        <begin position="924"/>
        <end position="934"/>
    </location>
</feature>
<feature type="compositionally biased region" description="Basic and acidic residues" evidence="2">
    <location>
        <begin position="646"/>
        <end position="671"/>
    </location>
</feature>
<gene>
    <name evidence="3" type="primary">Dgri\GH25005</name>
    <name evidence="3" type="ORF">Dgri_GH25005</name>
</gene>
<feature type="region of interest" description="Disordered" evidence="2">
    <location>
        <begin position="138"/>
        <end position="311"/>
    </location>
</feature>
<feature type="compositionally biased region" description="Basic and acidic residues" evidence="2">
    <location>
        <begin position="147"/>
        <end position="156"/>
    </location>
</feature>
<dbReference type="OrthoDB" id="1938039at2759"/>
<reference evidence="3 4" key="1">
    <citation type="journal article" date="2007" name="Nature">
        <title>Evolution of genes and genomes on the Drosophila phylogeny.</title>
        <authorList>
            <consortium name="Drosophila 12 Genomes Consortium"/>
            <person name="Clark A.G."/>
            <person name="Eisen M.B."/>
            <person name="Smith D.R."/>
            <person name="Bergman C.M."/>
            <person name="Oliver B."/>
            <person name="Markow T.A."/>
            <person name="Kaufman T.C."/>
            <person name="Kellis M."/>
            <person name="Gelbart W."/>
            <person name="Iyer V.N."/>
            <person name="Pollard D.A."/>
            <person name="Sackton T.B."/>
            <person name="Larracuente A.M."/>
            <person name="Singh N.D."/>
            <person name="Abad J.P."/>
            <person name="Abt D.N."/>
            <person name="Adryan B."/>
            <person name="Aguade M."/>
            <person name="Akashi H."/>
            <person name="Anderson W.W."/>
            <person name="Aquadro C.F."/>
            <person name="Ardell D.H."/>
            <person name="Arguello R."/>
            <person name="Artieri C.G."/>
            <person name="Barbash D.A."/>
            <person name="Barker D."/>
            <person name="Barsanti P."/>
            <person name="Batterham P."/>
            <person name="Batzoglou S."/>
            <person name="Begun D."/>
            <person name="Bhutkar A."/>
            <person name="Blanco E."/>
            <person name="Bosak S.A."/>
            <person name="Bradley R.K."/>
            <person name="Brand A.D."/>
            <person name="Brent M.R."/>
            <person name="Brooks A.N."/>
            <person name="Brown R.H."/>
            <person name="Butlin R.K."/>
            <person name="Caggese C."/>
            <person name="Calvi B.R."/>
            <person name="Bernardo de Carvalho A."/>
            <person name="Caspi A."/>
            <person name="Castrezana S."/>
            <person name="Celniker S.E."/>
            <person name="Chang J.L."/>
            <person name="Chapple C."/>
            <person name="Chatterji S."/>
            <person name="Chinwalla A."/>
            <person name="Civetta A."/>
            <person name="Clifton S.W."/>
            <person name="Comeron J.M."/>
            <person name="Costello J.C."/>
            <person name="Coyne J.A."/>
            <person name="Daub J."/>
            <person name="David R.G."/>
            <person name="Delcher A.L."/>
            <person name="Delehaunty K."/>
            <person name="Do C.B."/>
            <person name="Ebling H."/>
            <person name="Edwards K."/>
            <person name="Eickbush T."/>
            <person name="Evans J.D."/>
            <person name="Filipski A."/>
            <person name="Findeiss S."/>
            <person name="Freyhult E."/>
            <person name="Fulton L."/>
            <person name="Fulton R."/>
            <person name="Garcia A.C."/>
            <person name="Gardiner A."/>
            <person name="Garfield D.A."/>
            <person name="Garvin B.E."/>
            <person name="Gibson G."/>
            <person name="Gilbert D."/>
            <person name="Gnerre S."/>
            <person name="Godfrey J."/>
            <person name="Good R."/>
            <person name="Gotea V."/>
            <person name="Gravely B."/>
            <person name="Greenberg A.J."/>
            <person name="Griffiths-Jones S."/>
            <person name="Gross S."/>
            <person name="Guigo R."/>
            <person name="Gustafson E.A."/>
            <person name="Haerty W."/>
            <person name="Hahn M.W."/>
            <person name="Halligan D.L."/>
            <person name="Halpern A.L."/>
            <person name="Halter G.M."/>
            <person name="Han M.V."/>
            <person name="Heger A."/>
            <person name="Hillier L."/>
            <person name="Hinrichs A.S."/>
            <person name="Holmes I."/>
            <person name="Hoskins R.A."/>
            <person name="Hubisz M.J."/>
            <person name="Hultmark D."/>
            <person name="Huntley M.A."/>
            <person name="Jaffe D.B."/>
            <person name="Jagadeeshan S."/>
            <person name="Jeck W.R."/>
            <person name="Johnson J."/>
            <person name="Jones C.D."/>
            <person name="Jordan W.C."/>
            <person name="Karpen G.H."/>
            <person name="Kataoka E."/>
            <person name="Keightley P.D."/>
            <person name="Kheradpour P."/>
            <person name="Kirkness E.F."/>
            <person name="Koerich L.B."/>
            <person name="Kristiansen K."/>
            <person name="Kudrna D."/>
            <person name="Kulathinal R.J."/>
            <person name="Kumar S."/>
            <person name="Kwok R."/>
            <person name="Lander E."/>
            <person name="Langley C.H."/>
            <person name="Lapoint R."/>
            <person name="Lazzaro B.P."/>
            <person name="Lee S.J."/>
            <person name="Levesque L."/>
            <person name="Li R."/>
            <person name="Lin C.F."/>
            <person name="Lin M.F."/>
            <person name="Lindblad-Toh K."/>
            <person name="Llopart A."/>
            <person name="Long M."/>
            <person name="Low L."/>
            <person name="Lozovsky E."/>
            <person name="Lu J."/>
            <person name="Luo M."/>
            <person name="Machado C.A."/>
            <person name="Makalowski W."/>
            <person name="Marzo M."/>
            <person name="Matsuda M."/>
            <person name="Matzkin L."/>
            <person name="McAllister B."/>
            <person name="McBride C.S."/>
            <person name="McKernan B."/>
            <person name="McKernan K."/>
            <person name="Mendez-Lago M."/>
            <person name="Minx P."/>
            <person name="Mollenhauer M.U."/>
            <person name="Montooth K."/>
            <person name="Mount S.M."/>
            <person name="Mu X."/>
            <person name="Myers E."/>
            <person name="Negre B."/>
            <person name="Newfeld S."/>
            <person name="Nielsen R."/>
            <person name="Noor M.A."/>
            <person name="O'Grady P."/>
            <person name="Pachter L."/>
            <person name="Papaceit M."/>
            <person name="Parisi M.J."/>
            <person name="Parisi M."/>
            <person name="Parts L."/>
            <person name="Pedersen J.S."/>
            <person name="Pesole G."/>
            <person name="Phillippy A.M."/>
            <person name="Ponting C.P."/>
            <person name="Pop M."/>
            <person name="Porcelli D."/>
            <person name="Powell J.R."/>
            <person name="Prohaska S."/>
            <person name="Pruitt K."/>
            <person name="Puig M."/>
            <person name="Quesneville H."/>
            <person name="Ram K.R."/>
            <person name="Rand D."/>
            <person name="Rasmussen M.D."/>
            <person name="Reed L.K."/>
            <person name="Reenan R."/>
            <person name="Reily A."/>
            <person name="Remington K.A."/>
            <person name="Rieger T.T."/>
            <person name="Ritchie M.G."/>
            <person name="Robin C."/>
            <person name="Rogers Y.H."/>
            <person name="Rohde C."/>
            <person name="Rozas J."/>
            <person name="Rubenfield M.J."/>
            <person name="Ruiz A."/>
            <person name="Russo S."/>
            <person name="Salzberg S.L."/>
            <person name="Sanchez-Gracia A."/>
            <person name="Saranga D.J."/>
            <person name="Sato H."/>
            <person name="Schaeffer S.W."/>
            <person name="Schatz M.C."/>
            <person name="Schlenke T."/>
            <person name="Schwartz R."/>
            <person name="Segarra C."/>
            <person name="Singh R.S."/>
            <person name="Sirot L."/>
            <person name="Sirota M."/>
            <person name="Sisneros N.B."/>
            <person name="Smith C.D."/>
            <person name="Smith T.F."/>
            <person name="Spieth J."/>
            <person name="Stage D.E."/>
            <person name="Stark A."/>
            <person name="Stephan W."/>
            <person name="Strausberg R.L."/>
            <person name="Strempel S."/>
            <person name="Sturgill D."/>
            <person name="Sutton G."/>
            <person name="Sutton G.G."/>
            <person name="Tao W."/>
            <person name="Teichmann S."/>
            <person name="Tobari Y.N."/>
            <person name="Tomimura Y."/>
            <person name="Tsolas J.M."/>
            <person name="Valente V.L."/>
            <person name="Venter E."/>
            <person name="Venter J.C."/>
            <person name="Vicario S."/>
            <person name="Vieira F.G."/>
            <person name="Vilella A.J."/>
            <person name="Villasante A."/>
            <person name="Walenz B."/>
            <person name="Wang J."/>
            <person name="Wasserman M."/>
            <person name="Watts T."/>
            <person name="Wilson D."/>
            <person name="Wilson R.K."/>
            <person name="Wing R.A."/>
            <person name="Wolfner M.F."/>
            <person name="Wong A."/>
            <person name="Wong G.K."/>
            <person name="Wu C.I."/>
            <person name="Wu G."/>
            <person name="Yamamoto D."/>
            <person name="Yang H.P."/>
            <person name="Yang S.P."/>
            <person name="Yorke J.A."/>
            <person name="Yoshida K."/>
            <person name="Zdobnov E."/>
            <person name="Zhang P."/>
            <person name="Zhang Y."/>
            <person name="Zimin A.V."/>
            <person name="Baldwin J."/>
            <person name="Abdouelleil A."/>
            <person name="Abdulkadir J."/>
            <person name="Abebe A."/>
            <person name="Abera B."/>
            <person name="Abreu J."/>
            <person name="Acer S.C."/>
            <person name="Aftuck L."/>
            <person name="Alexander A."/>
            <person name="An P."/>
            <person name="Anderson E."/>
            <person name="Anderson S."/>
            <person name="Arachi H."/>
            <person name="Azer M."/>
            <person name="Bachantsang P."/>
            <person name="Barry A."/>
            <person name="Bayul T."/>
            <person name="Berlin A."/>
            <person name="Bessette D."/>
            <person name="Bloom T."/>
            <person name="Blye J."/>
            <person name="Boguslavskiy L."/>
            <person name="Bonnet C."/>
            <person name="Boukhgalter B."/>
            <person name="Bourzgui I."/>
            <person name="Brown A."/>
            <person name="Cahill P."/>
            <person name="Channer S."/>
            <person name="Cheshatsang Y."/>
            <person name="Chuda L."/>
            <person name="Citroen M."/>
            <person name="Collymore A."/>
            <person name="Cooke P."/>
            <person name="Costello M."/>
            <person name="D'Aco K."/>
            <person name="Daza R."/>
            <person name="De Haan G."/>
            <person name="DeGray S."/>
            <person name="DeMaso C."/>
            <person name="Dhargay N."/>
            <person name="Dooley K."/>
            <person name="Dooley E."/>
            <person name="Doricent M."/>
            <person name="Dorje P."/>
            <person name="Dorjee K."/>
            <person name="Dupes A."/>
            <person name="Elong R."/>
            <person name="Falk J."/>
            <person name="Farina A."/>
            <person name="Faro S."/>
            <person name="Ferguson D."/>
            <person name="Fisher S."/>
            <person name="Foley C.D."/>
            <person name="Franke A."/>
            <person name="Friedrich D."/>
            <person name="Gadbois L."/>
            <person name="Gearin G."/>
            <person name="Gearin C.R."/>
            <person name="Giannoukos G."/>
            <person name="Goode T."/>
            <person name="Graham J."/>
            <person name="Grandbois E."/>
            <person name="Grewal S."/>
            <person name="Gyaltsen K."/>
            <person name="Hafez N."/>
            <person name="Hagos B."/>
            <person name="Hall J."/>
            <person name="Henson C."/>
            <person name="Hollinger A."/>
            <person name="Honan T."/>
            <person name="Huard M.D."/>
            <person name="Hughes L."/>
            <person name="Hurhula B."/>
            <person name="Husby M.E."/>
            <person name="Kamat A."/>
            <person name="Kanga B."/>
            <person name="Kashin S."/>
            <person name="Khazanovich D."/>
            <person name="Kisner P."/>
            <person name="Lance K."/>
            <person name="Lara M."/>
            <person name="Lee W."/>
            <person name="Lennon N."/>
            <person name="Letendre F."/>
            <person name="LeVine R."/>
            <person name="Lipovsky A."/>
            <person name="Liu X."/>
            <person name="Liu J."/>
            <person name="Liu S."/>
            <person name="Lokyitsang T."/>
            <person name="Lokyitsang Y."/>
            <person name="Lubonja R."/>
            <person name="Lui A."/>
            <person name="MacDonald P."/>
            <person name="Magnisalis V."/>
            <person name="Maru K."/>
            <person name="Matthews C."/>
            <person name="McCusker W."/>
            <person name="McDonough S."/>
            <person name="Mehta T."/>
            <person name="Meldrim J."/>
            <person name="Meneus L."/>
            <person name="Mihai O."/>
            <person name="Mihalev A."/>
            <person name="Mihova T."/>
            <person name="Mittelman R."/>
            <person name="Mlenga V."/>
            <person name="Montmayeur A."/>
            <person name="Mulrain L."/>
            <person name="Navidi A."/>
            <person name="Naylor J."/>
            <person name="Negash T."/>
            <person name="Nguyen T."/>
            <person name="Nguyen N."/>
            <person name="Nicol R."/>
            <person name="Norbu C."/>
            <person name="Norbu N."/>
            <person name="Novod N."/>
            <person name="O'Neill B."/>
            <person name="Osman S."/>
            <person name="Markiewicz E."/>
            <person name="Oyono O.L."/>
            <person name="Patti C."/>
            <person name="Phunkhang P."/>
            <person name="Pierre F."/>
            <person name="Priest M."/>
            <person name="Raghuraman S."/>
            <person name="Rege F."/>
            <person name="Reyes R."/>
            <person name="Rise C."/>
            <person name="Rogov P."/>
            <person name="Ross K."/>
            <person name="Ryan E."/>
            <person name="Settipalli S."/>
            <person name="Shea T."/>
            <person name="Sherpa N."/>
            <person name="Shi L."/>
            <person name="Shih D."/>
            <person name="Sparrow T."/>
            <person name="Spaulding J."/>
            <person name="Stalker J."/>
            <person name="Stange-Thomann N."/>
            <person name="Stavropoulos S."/>
            <person name="Stone C."/>
            <person name="Strader C."/>
            <person name="Tesfaye S."/>
            <person name="Thomson T."/>
            <person name="Thoulutsang Y."/>
            <person name="Thoulutsang D."/>
            <person name="Topham K."/>
            <person name="Topping I."/>
            <person name="Tsamla T."/>
            <person name="Vassiliev H."/>
            <person name="Vo A."/>
            <person name="Wangchuk T."/>
            <person name="Wangdi T."/>
            <person name="Weiand M."/>
            <person name="Wilkinson J."/>
            <person name="Wilson A."/>
            <person name="Yadav S."/>
            <person name="Young G."/>
            <person name="Yu Q."/>
            <person name="Zembek L."/>
            <person name="Zhong D."/>
            <person name="Zimmer A."/>
            <person name="Zwirko Z."/>
            <person name="Jaffe D.B."/>
            <person name="Alvarez P."/>
            <person name="Brockman W."/>
            <person name="Butler J."/>
            <person name="Chin C."/>
            <person name="Gnerre S."/>
            <person name="Grabherr M."/>
            <person name="Kleber M."/>
            <person name="Mauceli E."/>
            <person name="MacCallum I."/>
        </authorList>
    </citation>
    <scope>NUCLEOTIDE SEQUENCE [LARGE SCALE GENOMIC DNA]</scope>
    <source>
        <strain evidence="4">Tucson 15287-2541.00</strain>
    </source>
</reference>
<dbReference type="OMA" id="RLPIKMD"/>
<dbReference type="PhylomeDB" id="B4K0G5"/>
<evidence type="ECO:0000313" key="4">
    <source>
        <dbReference type="Proteomes" id="UP000001070"/>
    </source>
</evidence>
<proteinExistence type="predicted"/>
<feature type="compositionally biased region" description="Basic and acidic residues" evidence="2">
    <location>
        <begin position="908"/>
        <end position="917"/>
    </location>
</feature>
<feature type="region of interest" description="Disordered" evidence="2">
    <location>
        <begin position="1007"/>
        <end position="1026"/>
    </location>
</feature>
<dbReference type="STRING" id="7222.B4K0G5"/>
<feature type="coiled-coil region" evidence="1">
    <location>
        <begin position="11"/>
        <end position="84"/>
    </location>
</feature>
<feature type="region of interest" description="Disordered" evidence="2">
    <location>
        <begin position="582"/>
        <end position="607"/>
    </location>
</feature>
<name>B4K0G5_DROGR</name>
<evidence type="ECO:0000313" key="3">
    <source>
        <dbReference type="EMBL" id="EDV95490.1"/>
    </source>
</evidence>
<feature type="region of interest" description="Disordered" evidence="2">
    <location>
        <begin position="644"/>
        <end position="678"/>
    </location>
</feature>
<dbReference type="HOGENOM" id="CLU_295149_0_0_1"/>
<dbReference type="InParanoid" id="B4K0G5"/>
<feature type="compositionally biased region" description="Basic residues" evidence="2">
    <location>
        <begin position="279"/>
        <end position="293"/>
    </location>
</feature>
<protein>
    <submittedName>
        <fullName evidence="3">GH25005</fullName>
    </submittedName>
</protein>
<feature type="compositionally biased region" description="Gly residues" evidence="2">
    <location>
        <begin position="1016"/>
        <end position="1026"/>
    </location>
</feature>
<feature type="region of interest" description="Disordered" evidence="2">
    <location>
        <begin position="869"/>
        <end position="938"/>
    </location>
</feature>
<feature type="compositionally biased region" description="Polar residues" evidence="2">
    <location>
        <begin position="896"/>
        <end position="907"/>
    </location>
</feature>
<feature type="compositionally biased region" description="Basic and acidic residues" evidence="2">
    <location>
        <begin position="191"/>
        <end position="211"/>
    </location>
</feature>
<feature type="compositionally biased region" description="Polar residues" evidence="2">
    <location>
        <begin position="299"/>
        <end position="311"/>
    </location>
</feature>